<keyword evidence="9" id="KW-0833">Ubl conjugation pathway</keyword>
<dbReference type="InterPro" id="IPR013083">
    <property type="entry name" value="Znf_RING/FYVE/PHD"/>
</dbReference>
<keyword evidence="10" id="KW-0862">Zinc</keyword>
<evidence type="ECO:0000256" key="10">
    <source>
        <dbReference type="ARBA" id="ARBA00022833"/>
    </source>
</evidence>
<protein>
    <recommendedName>
        <fullName evidence="4">RING-type E3 ubiquitin transferase</fullName>
        <ecNumber evidence="4">2.3.2.27</ecNumber>
    </recommendedName>
</protein>
<dbReference type="GO" id="GO:0016567">
    <property type="term" value="P:protein ubiquitination"/>
    <property type="evidence" value="ECO:0007669"/>
    <property type="project" value="UniProtKB-UniPathway"/>
</dbReference>
<evidence type="ECO:0000256" key="9">
    <source>
        <dbReference type="ARBA" id="ARBA00022786"/>
    </source>
</evidence>
<feature type="region of interest" description="Disordered" evidence="15">
    <location>
        <begin position="231"/>
        <end position="286"/>
    </location>
</feature>
<keyword evidence="13" id="KW-0539">Nucleus</keyword>
<dbReference type="GO" id="GO:0008270">
    <property type="term" value="F:zinc ion binding"/>
    <property type="evidence" value="ECO:0007669"/>
    <property type="project" value="UniProtKB-KW"/>
</dbReference>
<feature type="region of interest" description="Disordered" evidence="15">
    <location>
        <begin position="148"/>
        <end position="173"/>
    </location>
</feature>
<dbReference type="FunFam" id="3.30.40.10:FF:000100">
    <property type="entry name" value="E3 ubiquitin-protein ligase RING2"/>
    <property type="match status" value="1"/>
</dbReference>
<dbReference type="PANTHER" id="PTHR46076">
    <property type="entry name" value="E3 UBIQUITIN-PROTEIN LIGASE RING1 / RING 2 FAMILY MEMBER"/>
    <property type="match status" value="1"/>
</dbReference>
<comment type="subcellular location">
    <subcellularLocation>
        <location evidence="2">Nucleus</location>
    </subcellularLocation>
</comment>
<evidence type="ECO:0000256" key="13">
    <source>
        <dbReference type="ARBA" id="ARBA00023242"/>
    </source>
</evidence>
<organism evidence="17">
    <name type="scientific">Hyalella azteca</name>
    <name type="common">Amphipod</name>
    <dbReference type="NCBI Taxonomy" id="294128"/>
    <lineage>
        <taxon>Eukaryota</taxon>
        <taxon>Metazoa</taxon>
        <taxon>Ecdysozoa</taxon>
        <taxon>Arthropoda</taxon>
        <taxon>Crustacea</taxon>
        <taxon>Multicrustacea</taxon>
        <taxon>Malacostraca</taxon>
        <taxon>Eumalacostraca</taxon>
        <taxon>Peracarida</taxon>
        <taxon>Amphipoda</taxon>
        <taxon>Senticaudata</taxon>
        <taxon>Talitrida</taxon>
        <taxon>Talitroidea</taxon>
        <taxon>Hyalellidae</taxon>
        <taxon>Hyalella</taxon>
    </lineage>
</organism>
<reference evidence="17" key="2">
    <citation type="journal article" date="2018" name="Environ. Sci. Technol.">
        <title>The Toxicogenome of Hyalella azteca: A Model for Sediment Ecotoxicology and Evolutionary Toxicology.</title>
        <authorList>
            <person name="Poynton H.C."/>
            <person name="Hasenbein S."/>
            <person name="Benoit J.B."/>
            <person name="Sepulveda M.S."/>
            <person name="Poelchau M.F."/>
            <person name="Hughes D.S.T."/>
            <person name="Murali S.C."/>
            <person name="Chen S."/>
            <person name="Glastad K.M."/>
            <person name="Goodisman M.A.D."/>
            <person name="Werren J.H."/>
            <person name="Vineis J.H."/>
            <person name="Bowen J.L."/>
            <person name="Friedrich M."/>
            <person name="Jones J."/>
            <person name="Robertson H.M."/>
            <person name="Feyereisen R."/>
            <person name="Mechler-Hickson A."/>
            <person name="Mathers N."/>
            <person name="Lee C.E."/>
            <person name="Colbourne J.K."/>
            <person name="Biales A."/>
            <person name="Johnston J.S."/>
            <person name="Wellborn G.A."/>
            <person name="Rosendale A.J."/>
            <person name="Cridge A.G."/>
            <person name="Munoz-Torres M.C."/>
            <person name="Bain P.A."/>
            <person name="Manny A.R."/>
            <person name="Major K.M."/>
            <person name="Lambert F.N."/>
            <person name="Vulpe C.D."/>
            <person name="Tuck P."/>
            <person name="Blalock B.J."/>
            <person name="Lin Y.Y."/>
            <person name="Smith M.E."/>
            <person name="Ochoa-Acuna H."/>
            <person name="Chen M.M."/>
            <person name="Childers C.P."/>
            <person name="Qu J."/>
            <person name="Dugan S."/>
            <person name="Lee S.L."/>
            <person name="Chao H."/>
            <person name="Dinh H."/>
            <person name="Han Y."/>
            <person name="Doddapaneni H."/>
            <person name="Worley K.C."/>
            <person name="Muzny D.M."/>
            <person name="Gibbs R.A."/>
            <person name="Richards S."/>
        </authorList>
    </citation>
    <scope>NUCLEOTIDE SEQUENCE</scope>
    <source>
        <strain evidence="17">HAZT.00-mixed</strain>
        <tissue evidence="17">Whole organism</tissue>
    </source>
</reference>
<dbReference type="OrthoDB" id="337575at2759"/>
<evidence type="ECO:0000313" key="17">
    <source>
        <dbReference type="EMBL" id="KAA0189450.1"/>
    </source>
</evidence>
<dbReference type="GO" id="GO:0000151">
    <property type="term" value="C:ubiquitin ligase complex"/>
    <property type="evidence" value="ECO:0007669"/>
    <property type="project" value="InterPro"/>
</dbReference>
<evidence type="ECO:0000256" key="12">
    <source>
        <dbReference type="ARBA" id="ARBA00023163"/>
    </source>
</evidence>
<evidence type="ECO:0000256" key="7">
    <source>
        <dbReference type="ARBA" id="ARBA00022723"/>
    </source>
</evidence>
<comment type="pathway">
    <text evidence="3">Protein modification; protein ubiquitination.</text>
</comment>
<evidence type="ECO:0000256" key="2">
    <source>
        <dbReference type="ARBA" id="ARBA00004123"/>
    </source>
</evidence>
<dbReference type="PANTHER" id="PTHR46076:SF3">
    <property type="entry name" value="E3 UBIQUITIN-PROTEIN LIGASE RING1"/>
    <property type="match status" value="1"/>
</dbReference>
<dbReference type="SUPFAM" id="SSF57850">
    <property type="entry name" value="RING/U-box"/>
    <property type="match status" value="1"/>
</dbReference>
<dbReference type="UniPathway" id="UPA00143"/>
<dbReference type="GO" id="GO:0031519">
    <property type="term" value="C:PcG protein complex"/>
    <property type="evidence" value="ECO:0007669"/>
    <property type="project" value="TreeGrafter"/>
</dbReference>
<dbReference type="GO" id="GO:0003682">
    <property type="term" value="F:chromatin binding"/>
    <property type="evidence" value="ECO:0007669"/>
    <property type="project" value="TreeGrafter"/>
</dbReference>
<dbReference type="InterPro" id="IPR043540">
    <property type="entry name" value="RING1/RING2"/>
</dbReference>
<evidence type="ECO:0000256" key="15">
    <source>
        <dbReference type="SAM" id="MobiDB-lite"/>
    </source>
</evidence>
<dbReference type="EMBL" id="JQDR03013526">
    <property type="protein sequence ID" value="KAA0189450.1"/>
    <property type="molecule type" value="Genomic_DNA"/>
</dbReference>
<keyword evidence="11" id="KW-0805">Transcription regulation</keyword>
<evidence type="ECO:0000256" key="4">
    <source>
        <dbReference type="ARBA" id="ARBA00012483"/>
    </source>
</evidence>
<dbReference type="PROSITE" id="PS00518">
    <property type="entry name" value="ZF_RING_1"/>
    <property type="match status" value="1"/>
</dbReference>
<keyword evidence="6" id="KW-0808">Transferase</keyword>
<evidence type="ECO:0000256" key="1">
    <source>
        <dbReference type="ARBA" id="ARBA00000900"/>
    </source>
</evidence>
<feature type="domain" description="RING-type" evidence="16">
    <location>
        <begin position="49"/>
        <end position="89"/>
    </location>
</feature>
<accession>A0A6A0GV84</accession>
<dbReference type="PROSITE" id="PS50089">
    <property type="entry name" value="ZF_RING_2"/>
    <property type="match status" value="1"/>
</dbReference>
<reference evidence="17" key="3">
    <citation type="submission" date="2019-06" db="EMBL/GenBank/DDBJ databases">
        <authorList>
            <person name="Poynton C."/>
            <person name="Hasenbein S."/>
            <person name="Benoit J.B."/>
            <person name="Sepulveda M.S."/>
            <person name="Poelchau M.F."/>
            <person name="Murali S.C."/>
            <person name="Chen S."/>
            <person name="Glastad K.M."/>
            <person name="Werren J.H."/>
            <person name="Vineis J.H."/>
            <person name="Bowen J.L."/>
            <person name="Friedrich M."/>
            <person name="Jones J."/>
            <person name="Robertson H.M."/>
            <person name="Feyereisen R."/>
            <person name="Mechler-Hickson A."/>
            <person name="Mathers N."/>
            <person name="Lee C.E."/>
            <person name="Colbourne J.K."/>
            <person name="Biales A."/>
            <person name="Johnston J.S."/>
            <person name="Wellborn G.A."/>
            <person name="Rosendale A.J."/>
            <person name="Cridge A.G."/>
            <person name="Munoz-Torres M.C."/>
            <person name="Bain P.A."/>
            <person name="Manny A.R."/>
            <person name="Major K.M."/>
            <person name="Lambert F.N."/>
            <person name="Vulpe C.D."/>
            <person name="Tuck P."/>
            <person name="Blalock B.J."/>
            <person name="Lin Y.-Y."/>
            <person name="Smith M.E."/>
            <person name="Ochoa-Acuna H."/>
            <person name="Chen M.-J.M."/>
            <person name="Childers C.P."/>
            <person name="Qu J."/>
            <person name="Dugan S."/>
            <person name="Lee S.L."/>
            <person name="Chao H."/>
            <person name="Dinh H."/>
            <person name="Han Y."/>
            <person name="Doddapaneni H."/>
            <person name="Worley K.C."/>
            <person name="Muzny D.M."/>
            <person name="Gibbs R.A."/>
            <person name="Richards S."/>
        </authorList>
    </citation>
    <scope>NUCLEOTIDE SEQUENCE</scope>
    <source>
        <strain evidence="17">HAZT.00-mixed</strain>
        <tissue evidence="17">Whole organism</tissue>
    </source>
</reference>
<evidence type="ECO:0000256" key="3">
    <source>
        <dbReference type="ARBA" id="ARBA00004906"/>
    </source>
</evidence>
<keyword evidence="12" id="KW-0804">Transcription</keyword>
<keyword evidence="8 14" id="KW-0863">Zinc-finger</keyword>
<dbReference type="InterPro" id="IPR017907">
    <property type="entry name" value="Znf_RING_CS"/>
</dbReference>
<evidence type="ECO:0000256" key="11">
    <source>
        <dbReference type="ARBA" id="ARBA00023015"/>
    </source>
</evidence>
<proteinExistence type="predicted"/>
<evidence type="ECO:0000256" key="5">
    <source>
        <dbReference type="ARBA" id="ARBA00022491"/>
    </source>
</evidence>
<name>A0A6A0GV84_HYAAZ</name>
<comment type="catalytic activity">
    <reaction evidence="1">
        <text>S-ubiquitinyl-[E2 ubiquitin-conjugating enzyme]-L-cysteine + [acceptor protein]-L-lysine = [E2 ubiquitin-conjugating enzyme]-L-cysteine + N(6)-ubiquitinyl-[acceptor protein]-L-lysine.</text>
        <dbReference type="EC" id="2.3.2.27"/>
    </reaction>
</comment>
<dbReference type="EC" id="2.3.2.27" evidence="4"/>
<evidence type="ECO:0000259" key="16">
    <source>
        <dbReference type="PROSITE" id="PS50089"/>
    </source>
</evidence>
<dbReference type="GO" id="GO:0061630">
    <property type="term" value="F:ubiquitin protein ligase activity"/>
    <property type="evidence" value="ECO:0007669"/>
    <property type="project" value="UniProtKB-EC"/>
</dbReference>
<dbReference type="InterPro" id="IPR001841">
    <property type="entry name" value="Znf_RING"/>
</dbReference>
<dbReference type="Gene3D" id="3.30.40.10">
    <property type="entry name" value="Zinc/RING finger domain, C3HC4 (zinc finger)"/>
    <property type="match status" value="1"/>
</dbReference>
<gene>
    <name evidence="17" type="ORF">HAZT_HAZT007868</name>
</gene>
<evidence type="ECO:0000256" key="14">
    <source>
        <dbReference type="PROSITE-ProRule" id="PRU00175"/>
    </source>
</evidence>
<reference evidence="17" key="1">
    <citation type="submission" date="2014-08" db="EMBL/GenBank/DDBJ databases">
        <authorList>
            <person name="Murali S."/>
            <person name="Richards S."/>
            <person name="Bandaranaike D."/>
            <person name="Bellair M."/>
            <person name="Blankenburg K."/>
            <person name="Chao H."/>
            <person name="Dinh H."/>
            <person name="Doddapaneni H."/>
            <person name="Dugan-Rocha S."/>
            <person name="Elkadiri S."/>
            <person name="Gnanaolivu R."/>
            <person name="Hughes D."/>
            <person name="Lee S."/>
            <person name="Li M."/>
            <person name="Ming W."/>
            <person name="Munidasa M."/>
            <person name="Muniz J."/>
            <person name="Nguyen L."/>
            <person name="Osuji N."/>
            <person name="Pu L.-L."/>
            <person name="Puazo M."/>
            <person name="Skinner E."/>
            <person name="Qu C."/>
            <person name="Quiroz J."/>
            <person name="Raj R."/>
            <person name="Weissenberger G."/>
            <person name="Xin Y."/>
            <person name="Zou X."/>
            <person name="Han Y."/>
            <person name="Worley K."/>
            <person name="Muzny D."/>
            <person name="Gibbs R."/>
        </authorList>
    </citation>
    <scope>NUCLEOTIDE SEQUENCE</scope>
    <source>
        <strain evidence="17">HAZT.00-mixed</strain>
        <tissue evidence="17">Whole organism</tissue>
    </source>
</reference>
<sequence>MTTTDNSGSTVNKQWELSLYELHRTPQEAITDHTEIAVSPRSLHSELMCPICLDMLKNTMTTKECLHRFCQDCIITALRSGNKECPTCRKKLVSKRSLRPDPNFDTLISKIYPSRDEYEQHQERVMARLNRNHNHASLVSSIEEGIKLQSQNRQKPRHKGPGGEELPGLGAGMNSLAISNTPISTSAQHSTAQVRNALCVYLILKSRTLLRNTGQSEVMLFAIDVLSSVPAAAVSPSSPPPSEGVSPSGAPTAGPKVKRPRVAPPPAPLTSENESAGGSSVEGGTL</sequence>
<dbReference type="AlphaFoldDB" id="A0A6A0GV84"/>
<keyword evidence="7" id="KW-0479">Metal-binding</keyword>
<evidence type="ECO:0000256" key="8">
    <source>
        <dbReference type="ARBA" id="ARBA00022771"/>
    </source>
</evidence>
<dbReference type="SMART" id="SM00184">
    <property type="entry name" value="RING"/>
    <property type="match status" value="1"/>
</dbReference>
<keyword evidence="5" id="KW-0678">Repressor</keyword>
<dbReference type="Proteomes" id="UP000711488">
    <property type="component" value="Unassembled WGS sequence"/>
</dbReference>
<evidence type="ECO:0000256" key="6">
    <source>
        <dbReference type="ARBA" id="ARBA00022679"/>
    </source>
</evidence>
<feature type="non-terminal residue" evidence="17">
    <location>
        <position position="286"/>
    </location>
</feature>
<comment type="caution">
    <text evidence="17">The sequence shown here is derived from an EMBL/GenBank/DDBJ whole genome shotgun (WGS) entry which is preliminary data.</text>
</comment>
<dbReference type="Pfam" id="PF13923">
    <property type="entry name" value="zf-C3HC4_2"/>
    <property type="match status" value="1"/>
</dbReference>